<dbReference type="AlphaFoldDB" id="A0A9N8Z8F2"/>
<dbReference type="Proteomes" id="UP000789831">
    <property type="component" value="Unassembled WGS sequence"/>
</dbReference>
<proteinExistence type="predicted"/>
<evidence type="ECO:0000313" key="2">
    <source>
        <dbReference type="Proteomes" id="UP000789831"/>
    </source>
</evidence>
<dbReference type="EMBL" id="CAJVPL010000248">
    <property type="protein sequence ID" value="CAG8472771.1"/>
    <property type="molecule type" value="Genomic_DNA"/>
</dbReference>
<accession>A0A9N8Z8F2</accession>
<sequence>GNLGKSEAITMGEEQAKNLLKEMISNFITQDKNYPQGLSLKNQAKFIGSVFGNKLDGDRKEEVVKETRTVLNGLVEAKINELATKDYEEANKRSKNPNTIKKLAGLYQLTNAEIDYAKELNSEEVNWRIAKAKAHLAQIGNSQTFRKEIELTEKEAEKIGIEAYWKLQDKLSRELANHLINYKGSSEATAFCLKLADILNGIETPEEKNDTELEKEATNEDTMDGYYNLLKEFRKKYDELVKLKINEEEEINQVDYGEQPGHESGKA</sequence>
<protein>
    <submittedName>
        <fullName evidence="1">2986_t:CDS:1</fullName>
    </submittedName>
</protein>
<gene>
    <name evidence="1" type="ORF">AGERDE_LOCUS2821</name>
</gene>
<organism evidence="1 2">
    <name type="scientific">Ambispora gerdemannii</name>
    <dbReference type="NCBI Taxonomy" id="144530"/>
    <lineage>
        <taxon>Eukaryota</taxon>
        <taxon>Fungi</taxon>
        <taxon>Fungi incertae sedis</taxon>
        <taxon>Mucoromycota</taxon>
        <taxon>Glomeromycotina</taxon>
        <taxon>Glomeromycetes</taxon>
        <taxon>Archaeosporales</taxon>
        <taxon>Ambisporaceae</taxon>
        <taxon>Ambispora</taxon>
    </lineage>
</organism>
<name>A0A9N8Z8F2_9GLOM</name>
<reference evidence="1" key="1">
    <citation type="submission" date="2021-06" db="EMBL/GenBank/DDBJ databases">
        <authorList>
            <person name="Kallberg Y."/>
            <person name="Tangrot J."/>
            <person name="Rosling A."/>
        </authorList>
    </citation>
    <scope>NUCLEOTIDE SEQUENCE</scope>
    <source>
        <strain evidence="1">MT106</strain>
    </source>
</reference>
<dbReference type="OrthoDB" id="2399964at2759"/>
<evidence type="ECO:0000313" key="1">
    <source>
        <dbReference type="EMBL" id="CAG8472771.1"/>
    </source>
</evidence>
<keyword evidence="2" id="KW-1185">Reference proteome</keyword>
<comment type="caution">
    <text evidence="1">The sequence shown here is derived from an EMBL/GenBank/DDBJ whole genome shotgun (WGS) entry which is preliminary data.</text>
</comment>
<feature type="non-terminal residue" evidence="1">
    <location>
        <position position="1"/>
    </location>
</feature>